<organism evidence="2 3">
    <name type="scientific">Phascolomyces articulosus</name>
    <dbReference type="NCBI Taxonomy" id="60185"/>
    <lineage>
        <taxon>Eukaryota</taxon>
        <taxon>Fungi</taxon>
        <taxon>Fungi incertae sedis</taxon>
        <taxon>Mucoromycota</taxon>
        <taxon>Mucoromycotina</taxon>
        <taxon>Mucoromycetes</taxon>
        <taxon>Mucorales</taxon>
        <taxon>Lichtheimiaceae</taxon>
        <taxon>Phascolomyces</taxon>
    </lineage>
</organism>
<sequence>MTNTNPPYQELICKTIRDLASKKSKINIQDVINALQDFIIDMNREGDTFDKSKWLEQILLCAEIENVSFMLEQPNWKVIEDRLLQRNKYNGASVHPTNNKTTNTNSASTYHLTDADKEIVRKMFDSLDTKKYWVLEATKKKAKEDDVEPKSVEEKVREFALAYNYWHPCHSLIVDVDDIKWETVFTKEELEEIQGYGDPTLNEIPEELRAKLNEISQLDSATDVYKYGLKLQHDPITQPLLSWLSITLVSVAKYFIKDNSGEIATMLEGDKLYYLWGFINTIFHGTGVRTLGNSEQELLTKGRQMDYSLDTTYIASNVEFGGIKIDNNKKESKIKLPLMLKEMVAVISSQIPKTTHNIHILGYHINEDTTAMLDVDCPKGYVTRIRRIENLLYPTCNDDFVSRFVPLLELAIHGKLMVDKTLKKIRNTKITLGERIEPTIVLPPSFIPGIHQPISQAGISSSVPTSSQIIHQQVNTHQVISSPPTTAPPINHQCVTNKSFRRPMPTMLYDHFYYIVDTTSSLVGYCFIVFIFFNVLSFLYG</sequence>
<comment type="caution">
    <text evidence="2">The sequence shown here is derived from an EMBL/GenBank/DDBJ whole genome shotgun (WGS) entry which is preliminary data.</text>
</comment>
<feature type="transmembrane region" description="Helical" evidence="1">
    <location>
        <begin position="522"/>
        <end position="540"/>
    </location>
</feature>
<keyword evidence="3" id="KW-1185">Reference proteome</keyword>
<dbReference type="Proteomes" id="UP001209540">
    <property type="component" value="Unassembled WGS sequence"/>
</dbReference>
<name>A0AAD5PET3_9FUNG</name>
<keyword evidence="1" id="KW-0812">Transmembrane</keyword>
<evidence type="ECO:0000256" key="1">
    <source>
        <dbReference type="SAM" id="Phobius"/>
    </source>
</evidence>
<keyword evidence="1" id="KW-1133">Transmembrane helix</keyword>
<evidence type="ECO:0000313" key="2">
    <source>
        <dbReference type="EMBL" id="KAI9260676.1"/>
    </source>
</evidence>
<reference evidence="2" key="2">
    <citation type="submission" date="2023-02" db="EMBL/GenBank/DDBJ databases">
        <authorList>
            <consortium name="DOE Joint Genome Institute"/>
            <person name="Mondo S.J."/>
            <person name="Chang Y."/>
            <person name="Wang Y."/>
            <person name="Ahrendt S."/>
            <person name="Andreopoulos W."/>
            <person name="Barry K."/>
            <person name="Beard J."/>
            <person name="Benny G.L."/>
            <person name="Blankenship S."/>
            <person name="Bonito G."/>
            <person name="Cuomo C."/>
            <person name="Desiro A."/>
            <person name="Gervers K.A."/>
            <person name="Hundley H."/>
            <person name="Kuo A."/>
            <person name="LaButti K."/>
            <person name="Lang B.F."/>
            <person name="Lipzen A."/>
            <person name="O'Donnell K."/>
            <person name="Pangilinan J."/>
            <person name="Reynolds N."/>
            <person name="Sandor L."/>
            <person name="Smith M.W."/>
            <person name="Tsang A."/>
            <person name="Grigoriev I.V."/>
            <person name="Stajich J.E."/>
            <person name="Spatafora J.W."/>
        </authorList>
    </citation>
    <scope>NUCLEOTIDE SEQUENCE</scope>
    <source>
        <strain evidence="2">RSA 2281</strain>
    </source>
</reference>
<reference evidence="2" key="1">
    <citation type="journal article" date="2022" name="IScience">
        <title>Evolution of zygomycete secretomes and the origins of terrestrial fungal ecologies.</title>
        <authorList>
            <person name="Chang Y."/>
            <person name="Wang Y."/>
            <person name="Mondo S."/>
            <person name="Ahrendt S."/>
            <person name="Andreopoulos W."/>
            <person name="Barry K."/>
            <person name="Beard J."/>
            <person name="Benny G.L."/>
            <person name="Blankenship S."/>
            <person name="Bonito G."/>
            <person name="Cuomo C."/>
            <person name="Desiro A."/>
            <person name="Gervers K.A."/>
            <person name="Hundley H."/>
            <person name="Kuo A."/>
            <person name="LaButti K."/>
            <person name="Lang B.F."/>
            <person name="Lipzen A."/>
            <person name="O'Donnell K."/>
            <person name="Pangilinan J."/>
            <person name="Reynolds N."/>
            <person name="Sandor L."/>
            <person name="Smith M.E."/>
            <person name="Tsang A."/>
            <person name="Grigoriev I.V."/>
            <person name="Stajich J.E."/>
            <person name="Spatafora J.W."/>
        </authorList>
    </citation>
    <scope>NUCLEOTIDE SEQUENCE</scope>
    <source>
        <strain evidence="2">RSA 2281</strain>
    </source>
</reference>
<proteinExistence type="predicted"/>
<accession>A0AAD5PET3</accession>
<dbReference type="EMBL" id="JAIXMP010000016">
    <property type="protein sequence ID" value="KAI9260676.1"/>
    <property type="molecule type" value="Genomic_DNA"/>
</dbReference>
<evidence type="ECO:0000313" key="3">
    <source>
        <dbReference type="Proteomes" id="UP001209540"/>
    </source>
</evidence>
<gene>
    <name evidence="2" type="ORF">BDA99DRAFT_88669</name>
</gene>
<dbReference type="AlphaFoldDB" id="A0AAD5PET3"/>
<keyword evidence="1" id="KW-0472">Membrane</keyword>
<protein>
    <submittedName>
        <fullName evidence="2">Uncharacterized protein</fullName>
    </submittedName>
</protein>